<dbReference type="FunFam" id="3.30.300.30:FF:000007">
    <property type="entry name" value="4-coumarate--CoA ligase 2"/>
    <property type="match status" value="1"/>
</dbReference>
<organism evidence="6 7">
    <name type="scientific">Daphnia pulex</name>
    <name type="common">Water flea</name>
    <dbReference type="NCBI Taxonomy" id="6669"/>
    <lineage>
        <taxon>Eukaryota</taxon>
        <taxon>Metazoa</taxon>
        <taxon>Ecdysozoa</taxon>
        <taxon>Arthropoda</taxon>
        <taxon>Crustacea</taxon>
        <taxon>Branchiopoda</taxon>
        <taxon>Diplostraca</taxon>
        <taxon>Cladocera</taxon>
        <taxon>Anomopoda</taxon>
        <taxon>Daphniidae</taxon>
        <taxon>Daphnia</taxon>
    </lineage>
</organism>
<keyword evidence="3" id="KW-0576">Peroxisome</keyword>
<evidence type="ECO:0000256" key="1">
    <source>
        <dbReference type="ARBA" id="ARBA00004275"/>
    </source>
</evidence>
<evidence type="ECO:0008006" key="8">
    <source>
        <dbReference type="Google" id="ProtNLM"/>
    </source>
</evidence>
<dbReference type="SUPFAM" id="SSF56801">
    <property type="entry name" value="Acetyl-CoA synthetase-like"/>
    <property type="match status" value="1"/>
</dbReference>
<dbReference type="OMA" id="WTFRHRI"/>
<evidence type="ECO:0000313" key="7">
    <source>
        <dbReference type="Proteomes" id="UP000000305"/>
    </source>
</evidence>
<dbReference type="OrthoDB" id="10253869at2759"/>
<dbReference type="FunCoup" id="E9HCK0">
    <property type="interactions" value="265"/>
</dbReference>
<evidence type="ECO:0000256" key="2">
    <source>
        <dbReference type="ARBA" id="ARBA00006432"/>
    </source>
</evidence>
<dbReference type="PANTHER" id="PTHR24096">
    <property type="entry name" value="LONG-CHAIN-FATTY-ACID--COA LIGASE"/>
    <property type="match status" value="1"/>
</dbReference>
<dbReference type="CDD" id="cd05911">
    <property type="entry name" value="Firefly_Luc_like"/>
    <property type="match status" value="1"/>
</dbReference>
<evidence type="ECO:0000259" key="5">
    <source>
        <dbReference type="Pfam" id="PF13193"/>
    </source>
</evidence>
<evidence type="ECO:0000259" key="4">
    <source>
        <dbReference type="Pfam" id="PF00501"/>
    </source>
</evidence>
<dbReference type="Pfam" id="PF13193">
    <property type="entry name" value="AMP-binding_C"/>
    <property type="match status" value="1"/>
</dbReference>
<dbReference type="InterPro" id="IPR020845">
    <property type="entry name" value="AMP-binding_CS"/>
</dbReference>
<name>E9HCK0_DAPPU</name>
<evidence type="ECO:0000256" key="3">
    <source>
        <dbReference type="ARBA" id="ARBA00023140"/>
    </source>
</evidence>
<dbReference type="PROSITE" id="PS00455">
    <property type="entry name" value="AMP_BINDING"/>
    <property type="match status" value="1"/>
</dbReference>
<dbReference type="HOGENOM" id="CLU_000022_59_2_1"/>
<dbReference type="KEGG" id="dpx:DAPPUDRAFT_328028"/>
<dbReference type="Pfam" id="PF00501">
    <property type="entry name" value="AMP-binding"/>
    <property type="match status" value="1"/>
</dbReference>
<protein>
    <recommendedName>
        <fullName evidence="8">4-coumarate--CoA ligase</fullName>
    </recommendedName>
</protein>
<dbReference type="InParanoid" id="E9HCK0"/>
<proteinExistence type="inferred from homology"/>
<feature type="domain" description="AMP-dependent synthetase/ligase" evidence="4">
    <location>
        <begin position="75"/>
        <end position="448"/>
    </location>
</feature>
<dbReference type="eggNOG" id="KOG1176">
    <property type="taxonomic scope" value="Eukaryota"/>
</dbReference>
<feature type="domain" description="AMP-binding enzyme C-terminal" evidence="5">
    <location>
        <begin position="499"/>
        <end position="576"/>
    </location>
</feature>
<dbReference type="InterPro" id="IPR045851">
    <property type="entry name" value="AMP-bd_C_sf"/>
</dbReference>
<dbReference type="GO" id="GO:0005777">
    <property type="term" value="C:peroxisome"/>
    <property type="evidence" value="ECO:0007669"/>
    <property type="project" value="UniProtKB-SubCell"/>
</dbReference>
<dbReference type="InterPro" id="IPR000873">
    <property type="entry name" value="AMP-dep_synth/lig_dom"/>
</dbReference>
<comment type="subcellular location">
    <subcellularLocation>
        <location evidence="1">Peroxisome</location>
    </subcellularLocation>
</comment>
<dbReference type="PhylomeDB" id="E9HCK0"/>
<dbReference type="Gene3D" id="3.30.300.30">
    <property type="match status" value="1"/>
</dbReference>
<dbReference type="InterPro" id="IPR025110">
    <property type="entry name" value="AMP-bd_C"/>
</dbReference>
<keyword evidence="7" id="KW-1185">Reference proteome</keyword>
<evidence type="ECO:0000313" key="6">
    <source>
        <dbReference type="EMBL" id="EFX70485.1"/>
    </source>
</evidence>
<sequence>MSMHLRSSLRRALLLANKTNICPAASISSQNFALGSAIASPSPKVKPEIKTYENNIVTSPYADCAFHDMTLTQKFFESAARWPDKVALECGVSGRRYTYNTMSQAVRRFGSALTRMGFKKGDVMGIVSPNVPEFPIAVFGSAGAGMPVALVNPAYTPDEIARQMTLVGATALFGVAEMAETLKAVAQLCPTIQRVILLGPTQEGCVSYQDMMQDSADMFNDTIDIDINKDIFILPHSSGTSGLPKNVMLTHSTVGKNVQQYLHPEGTNNRPATATHQETYIGLLPFFHSYGMVGLLLSAVESGSKLVTLPRFDVPTFLKAIDDHQPTYLHLVPPLVSLLTNLPALKAESYSRVHTIFCGAAPLGAPAAMKLLERFKNPISFQEAYGLTEMSPGVMMSPLGNKKLGSCGALFSRTQAKVMDLETGERALGPYEDGELFVTGPQVMKGYYKNQKATDEMIGADGWLRTGDVGHYDEDGHFFIVDRLKELIKVKAFQVAPAELEEILTTHPAIKEAAVIGIPDERAGELPRAYVVKKPGMESVSDFDIHAFIDAKVSAHKQIKGGIEFCSSIPRNNMGKILRRELRVQYANNSGK</sequence>
<comment type="similarity">
    <text evidence="2">Belongs to the ATP-dependent AMP-binding enzyme family.</text>
</comment>
<dbReference type="PANTHER" id="PTHR24096:SF422">
    <property type="entry name" value="BCDNA.GH02901"/>
    <property type="match status" value="1"/>
</dbReference>
<dbReference type="Proteomes" id="UP000000305">
    <property type="component" value="Unassembled WGS sequence"/>
</dbReference>
<accession>E9HCK0</accession>
<dbReference type="Gene3D" id="2.30.38.10">
    <property type="entry name" value="Luciferase, Domain 3"/>
    <property type="match status" value="1"/>
</dbReference>
<reference evidence="6 7" key="1">
    <citation type="journal article" date="2011" name="Science">
        <title>The ecoresponsive genome of Daphnia pulex.</title>
        <authorList>
            <person name="Colbourne J.K."/>
            <person name="Pfrender M.E."/>
            <person name="Gilbert D."/>
            <person name="Thomas W.K."/>
            <person name="Tucker A."/>
            <person name="Oakley T.H."/>
            <person name="Tokishita S."/>
            <person name="Aerts A."/>
            <person name="Arnold G.J."/>
            <person name="Basu M.K."/>
            <person name="Bauer D.J."/>
            <person name="Caceres C.E."/>
            <person name="Carmel L."/>
            <person name="Casola C."/>
            <person name="Choi J.H."/>
            <person name="Detter J.C."/>
            <person name="Dong Q."/>
            <person name="Dusheyko S."/>
            <person name="Eads B.D."/>
            <person name="Frohlich T."/>
            <person name="Geiler-Samerotte K.A."/>
            <person name="Gerlach D."/>
            <person name="Hatcher P."/>
            <person name="Jogdeo S."/>
            <person name="Krijgsveld J."/>
            <person name="Kriventseva E.V."/>
            <person name="Kultz D."/>
            <person name="Laforsch C."/>
            <person name="Lindquist E."/>
            <person name="Lopez J."/>
            <person name="Manak J.R."/>
            <person name="Muller J."/>
            <person name="Pangilinan J."/>
            <person name="Patwardhan R.P."/>
            <person name="Pitluck S."/>
            <person name="Pritham E.J."/>
            <person name="Rechtsteiner A."/>
            <person name="Rho M."/>
            <person name="Rogozin I.B."/>
            <person name="Sakarya O."/>
            <person name="Salamov A."/>
            <person name="Schaack S."/>
            <person name="Shapiro H."/>
            <person name="Shiga Y."/>
            <person name="Skalitzky C."/>
            <person name="Smith Z."/>
            <person name="Souvorov A."/>
            <person name="Sung W."/>
            <person name="Tang Z."/>
            <person name="Tsuchiya D."/>
            <person name="Tu H."/>
            <person name="Vos H."/>
            <person name="Wang M."/>
            <person name="Wolf Y.I."/>
            <person name="Yamagata H."/>
            <person name="Yamada T."/>
            <person name="Ye Y."/>
            <person name="Shaw J.R."/>
            <person name="Andrews J."/>
            <person name="Crease T.J."/>
            <person name="Tang H."/>
            <person name="Lucas S.M."/>
            <person name="Robertson H.M."/>
            <person name="Bork P."/>
            <person name="Koonin E.V."/>
            <person name="Zdobnov E.M."/>
            <person name="Grigoriev I.V."/>
            <person name="Lynch M."/>
            <person name="Boore J.L."/>
        </authorList>
    </citation>
    <scope>NUCLEOTIDE SEQUENCE [LARGE SCALE GENOMIC DNA]</scope>
</reference>
<dbReference type="STRING" id="6669.E9HCK0"/>
<gene>
    <name evidence="6" type="ORF">DAPPUDRAFT_328028</name>
</gene>
<dbReference type="GO" id="GO:0016405">
    <property type="term" value="F:CoA-ligase activity"/>
    <property type="evidence" value="ECO:0000318"/>
    <property type="project" value="GO_Central"/>
</dbReference>
<dbReference type="EMBL" id="GL732620">
    <property type="protein sequence ID" value="EFX70485.1"/>
    <property type="molecule type" value="Genomic_DNA"/>
</dbReference>
<dbReference type="AlphaFoldDB" id="E9HCK0"/>
<dbReference type="Gene3D" id="3.40.50.980">
    <property type="match status" value="2"/>
</dbReference>